<name>A0A6V7P1Q8_ANACO</name>
<evidence type="ECO:0000256" key="1">
    <source>
        <dbReference type="ARBA" id="ARBA00022884"/>
    </source>
</evidence>
<reference evidence="4" key="1">
    <citation type="submission" date="2020-07" db="EMBL/GenBank/DDBJ databases">
        <authorList>
            <person name="Lin J."/>
        </authorList>
    </citation>
    <scope>NUCLEOTIDE SEQUENCE</scope>
</reference>
<organism evidence="4">
    <name type="scientific">Ananas comosus var. bracteatus</name>
    <name type="common">red pineapple</name>
    <dbReference type="NCBI Taxonomy" id="296719"/>
    <lineage>
        <taxon>Eukaryota</taxon>
        <taxon>Viridiplantae</taxon>
        <taxon>Streptophyta</taxon>
        <taxon>Embryophyta</taxon>
        <taxon>Tracheophyta</taxon>
        <taxon>Spermatophyta</taxon>
        <taxon>Magnoliopsida</taxon>
        <taxon>Liliopsida</taxon>
        <taxon>Poales</taxon>
        <taxon>Bromeliaceae</taxon>
        <taxon>Bromelioideae</taxon>
        <taxon>Ananas</taxon>
    </lineage>
</organism>
<dbReference type="AlphaFoldDB" id="A0A6V7P1Q8"/>
<sequence>MLRRCRRCSPAALLAAARSLSRLAPPPPARAEPVIRVSNNVARLGEAKEGPKPRQLLSLPRFPSSSSSSCDRADPLPGRKRDPSKPRRVTAISWVKHYFADIPQEVIQAHFNKGLVHVECPNNDVSPEKGHQQSNGLRKIKHNAVMEAGMRIHLPISVAETKITKRYDTIPTATLNPNADEIEYIRRLVIHRDSAIIVLNKPPKVPVKGHLPVHNSMDVLAAAALSYGNEQGPQLVHRLDRESSGLLLLGRTKESYARLHWLFTSISLAKSSSEMWNNACEATMQRYWALVIGTPKEKEGVISAPLSKVFLNDGKMERVILAHPSGIDGSQDAVTEYRVMGPTINGCSWIELRPLTGRKHQLRVHCAEALGTPIVGDYKYGWFVHQRWKQMPRLDYAPLNGTPYKLRRPEGLEVQKGSVLSKVPLLHLHCREMVIPNIAKFLSSTGEWHDEGNPWSRDKPDLLRFVAPMPSHMKISWNIMSSYLSRKEGTCQWFETAAVRNLYANGFRIYWKEQKAIDDPVKIHYTLFCHFVAKMEAFNWMLFFYMYNN</sequence>
<dbReference type="Gene3D" id="3.30.2350.10">
    <property type="entry name" value="Pseudouridine synthase"/>
    <property type="match status" value="1"/>
</dbReference>
<dbReference type="GO" id="GO:0003723">
    <property type="term" value="F:RNA binding"/>
    <property type="evidence" value="ECO:0007669"/>
    <property type="project" value="UniProtKB-KW"/>
</dbReference>
<feature type="compositionally biased region" description="Basic and acidic residues" evidence="2">
    <location>
        <begin position="71"/>
        <end position="85"/>
    </location>
</feature>
<dbReference type="InterPro" id="IPR020103">
    <property type="entry name" value="PsdUridine_synth_cat_dom_sf"/>
</dbReference>
<dbReference type="Pfam" id="PF00849">
    <property type="entry name" value="PseudoU_synth_2"/>
    <property type="match status" value="1"/>
</dbReference>
<evidence type="ECO:0000259" key="3">
    <source>
        <dbReference type="Pfam" id="PF00849"/>
    </source>
</evidence>
<dbReference type="GO" id="GO:0009982">
    <property type="term" value="F:pseudouridine synthase activity"/>
    <property type="evidence" value="ECO:0007669"/>
    <property type="project" value="InterPro"/>
</dbReference>
<keyword evidence="1" id="KW-0694">RNA-binding</keyword>
<dbReference type="InterPro" id="IPR050188">
    <property type="entry name" value="RluA_PseudoU_synthase"/>
</dbReference>
<feature type="region of interest" description="Disordered" evidence="2">
    <location>
        <begin position="45"/>
        <end position="87"/>
    </location>
</feature>
<dbReference type="EMBL" id="LR862144">
    <property type="protein sequence ID" value="CAD1824760.1"/>
    <property type="molecule type" value="Genomic_DNA"/>
</dbReference>
<dbReference type="InterPro" id="IPR006145">
    <property type="entry name" value="PsdUridine_synth_RsuA/RluA"/>
</dbReference>
<evidence type="ECO:0000313" key="4">
    <source>
        <dbReference type="EMBL" id="CAD1824760.1"/>
    </source>
</evidence>
<dbReference type="CDD" id="cd02869">
    <property type="entry name" value="PseudoU_synth_RluA_like"/>
    <property type="match status" value="1"/>
</dbReference>
<dbReference type="PANTHER" id="PTHR21600">
    <property type="entry name" value="MITOCHONDRIAL RNA PSEUDOURIDINE SYNTHASE"/>
    <property type="match status" value="1"/>
</dbReference>
<accession>A0A6V7P1Q8</accession>
<gene>
    <name evidence="4" type="ORF">CB5_LOCUS7971</name>
</gene>
<proteinExistence type="predicted"/>
<evidence type="ECO:0000256" key="2">
    <source>
        <dbReference type="SAM" id="MobiDB-lite"/>
    </source>
</evidence>
<dbReference type="SUPFAM" id="SSF55120">
    <property type="entry name" value="Pseudouridine synthase"/>
    <property type="match status" value="1"/>
</dbReference>
<dbReference type="GO" id="GO:0000455">
    <property type="term" value="P:enzyme-directed rRNA pseudouridine synthesis"/>
    <property type="evidence" value="ECO:0007669"/>
    <property type="project" value="TreeGrafter"/>
</dbReference>
<feature type="domain" description="Pseudouridine synthase RsuA/RluA-like" evidence="3">
    <location>
        <begin position="196"/>
        <end position="367"/>
    </location>
</feature>
<dbReference type="PANTHER" id="PTHR21600:SF53">
    <property type="entry name" value="RNA PSEUDOURIDINE SYNTHASE 3, MITOCHONDRIAL"/>
    <property type="match status" value="1"/>
</dbReference>
<protein>
    <recommendedName>
        <fullName evidence="3">Pseudouridine synthase RsuA/RluA-like domain-containing protein</fullName>
    </recommendedName>
</protein>